<dbReference type="PANTHER" id="PTHR33303">
    <property type="entry name" value="CYTOPLASMIC PROTEIN-RELATED"/>
    <property type="match status" value="1"/>
</dbReference>
<dbReference type="EMBL" id="MLJW01002597">
    <property type="protein sequence ID" value="OIQ74182.1"/>
    <property type="molecule type" value="Genomic_DNA"/>
</dbReference>
<dbReference type="SMART" id="SM00881">
    <property type="entry name" value="CoA_binding"/>
    <property type="match status" value="1"/>
</dbReference>
<dbReference type="InterPro" id="IPR036291">
    <property type="entry name" value="NAD(P)-bd_dom_sf"/>
</dbReference>
<dbReference type="Pfam" id="PF13380">
    <property type="entry name" value="CoA_binding_2"/>
    <property type="match status" value="1"/>
</dbReference>
<dbReference type="SUPFAM" id="SSF51735">
    <property type="entry name" value="NAD(P)-binding Rossmann-fold domains"/>
    <property type="match status" value="1"/>
</dbReference>
<organism evidence="2">
    <name type="scientific">mine drainage metagenome</name>
    <dbReference type="NCBI Taxonomy" id="410659"/>
    <lineage>
        <taxon>unclassified sequences</taxon>
        <taxon>metagenomes</taxon>
        <taxon>ecological metagenomes</taxon>
    </lineage>
</organism>
<sequence>MTEQNPSELTDAQAIEYILDHCRSMAVVGLSPNEQRESWRVAQYMQAHGWHIIPVNPVAAASGQLILGEPVYASLAAAAQHQKIDLVNVFRNSPDVPPVVEEAIALGLPAIWLQLDIINDAAMARARAAGLVAVQNHCIKIQHARQHKR</sequence>
<gene>
    <name evidence="2" type="ORF">GALL_441670</name>
</gene>
<feature type="domain" description="CoA-binding" evidence="1">
    <location>
        <begin position="19"/>
        <end position="117"/>
    </location>
</feature>
<reference evidence="2" key="1">
    <citation type="submission" date="2016-10" db="EMBL/GenBank/DDBJ databases">
        <title>Sequence of Gallionella enrichment culture.</title>
        <authorList>
            <person name="Poehlein A."/>
            <person name="Muehling M."/>
            <person name="Daniel R."/>
        </authorList>
    </citation>
    <scope>NUCLEOTIDE SEQUENCE</scope>
</reference>
<evidence type="ECO:0000313" key="2">
    <source>
        <dbReference type="EMBL" id="OIQ74182.1"/>
    </source>
</evidence>
<accession>A0A1J5PRF4</accession>
<dbReference type="InterPro" id="IPR003781">
    <property type="entry name" value="CoA-bd"/>
</dbReference>
<dbReference type="AlphaFoldDB" id="A0A1J5PRF4"/>
<evidence type="ECO:0000259" key="1">
    <source>
        <dbReference type="SMART" id="SM00881"/>
    </source>
</evidence>
<comment type="caution">
    <text evidence="2">The sequence shown here is derived from an EMBL/GenBank/DDBJ whole genome shotgun (WGS) entry which is preliminary data.</text>
</comment>
<proteinExistence type="predicted"/>
<dbReference type="PANTHER" id="PTHR33303:SF2">
    <property type="entry name" value="COA-BINDING DOMAIN-CONTAINING PROTEIN"/>
    <property type="match status" value="1"/>
</dbReference>
<name>A0A1J5PRF4_9ZZZZ</name>
<protein>
    <recommendedName>
        <fullName evidence="1">CoA-binding domain-containing protein</fullName>
    </recommendedName>
</protein>
<dbReference type="Gene3D" id="3.40.50.720">
    <property type="entry name" value="NAD(P)-binding Rossmann-like Domain"/>
    <property type="match status" value="1"/>
</dbReference>